<sequence length="472" mass="51909">MASPGPRADRAARVYESSQNIAYYCRSTRFPGTIEDLDDPEDRPLFVHGRKVLFDTSPTPEEKANDRVLADYFKDLPRRLKDGSEFEPRTVRNGNSTIVAEHGENSGRSITGLSSHPIAENTDIKIFGATRPGESETDEEDDSQYAPPPTDTTLEAERKANSEASGGPVVLFGPQANVNLETFNDAKGPKHKATDEPDDQNPKRRKRQRREIVTDDMKRNIASNTVVSPSGESLSNASSSTIATDETPIRAASLIEDAVSESGEDSTLRETLSSIESQDALIDNCAKETTGFKHAIEEALEGDSTHHRHKKAKTAYKEEEEGTSNDAADEWLEVNVDITNDRDPEADTEDLNTFDGYSLGASEVYVCSGGNPTDVKYRDDSEELDEVNSKNYLDSKTHTSNDYGSYSQHEQGGDPGYDSDEDGLHFTEHGSPSGASGCPHYAKDRHTLKTDTQDHSQTGRQADKQTRAMDIH</sequence>
<name>A0A9P6FM24_9FUNG</name>
<feature type="compositionally biased region" description="Basic and acidic residues" evidence="1">
    <location>
        <begin position="461"/>
        <end position="472"/>
    </location>
</feature>
<dbReference type="AlphaFoldDB" id="A0A9P6FM24"/>
<feature type="non-terminal residue" evidence="2">
    <location>
        <position position="472"/>
    </location>
</feature>
<comment type="caution">
    <text evidence="2">The sequence shown here is derived from an EMBL/GenBank/DDBJ whole genome shotgun (WGS) entry which is preliminary data.</text>
</comment>
<feature type="region of interest" description="Disordered" evidence="1">
    <location>
        <begin position="298"/>
        <end position="331"/>
    </location>
</feature>
<proteinExistence type="predicted"/>
<dbReference type="Proteomes" id="UP000780801">
    <property type="component" value="Unassembled WGS sequence"/>
</dbReference>
<feature type="compositionally biased region" description="Basic and acidic residues" evidence="1">
    <location>
        <begin position="210"/>
        <end position="219"/>
    </location>
</feature>
<gene>
    <name evidence="2" type="ORF">BGW38_007718</name>
</gene>
<feature type="compositionally biased region" description="Polar residues" evidence="1">
    <location>
        <begin position="400"/>
        <end position="410"/>
    </location>
</feature>
<feature type="compositionally biased region" description="Polar residues" evidence="1">
    <location>
        <begin position="221"/>
        <end position="244"/>
    </location>
</feature>
<feature type="region of interest" description="Disordered" evidence="1">
    <location>
        <begin position="368"/>
        <end position="472"/>
    </location>
</feature>
<evidence type="ECO:0000313" key="3">
    <source>
        <dbReference type="Proteomes" id="UP000780801"/>
    </source>
</evidence>
<organism evidence="2 3">
    <name type="scientific">Lunasporangiospora selenospora</name>
    <dbReference type="NCBI Taxonomy" id="979761"/>
    <lineage>
        <taxon>Eukaryota</taxon>
        <taxon>Fungi</taxon>
        <taxon>Fungi incertae sedis</taxon>
        <taxon>Mucoromycota</taxon>
        <taxon>Mortierellomycotina</taxon>
        <taxon>Mortierellomycetes</taxon>
        <taxon>Mortierellales</taxon>
        <taxon>Mortierellaceae</taxon>
        <taxon>Lunasporangiospora</taxon>
    </lineage>
</organism>
<feature type="compositionally biased region" description="Acidic residues" evidence="1">
    <location>
        <begin position="318"/>
        <end position="331"/>
    </location>
</feature>
<keyword evidence="3" id="KW-1185">Reference proteome</keyword>
<evidence type="ECO:0000256" key="1">
    <source>
        <dbReference type="SAM" id="MobiDB-lite"/>
    </source>
</evidence>
<dbReference type="EMBL" id="JAABOA010005131">
    <property type="protein sequence ID" value="KAF9577221.1"/>
    <property type="molecule type" value="Genomic_DNA"/>
</dbReference>
<evidence type="ECO:0000313" key="2">
    <source>
        <dbReference type="EMBL" id="KAF9577221.1"/>
    </source>
</evidence>
<feature type="compositionally biased region" description="Basic and acidic residues" evidence="1">
    <location>
        <begin position="441"/>
        <end position="454"/>
    </location>
</feature>
<protein>
    <submittedName>
        <fullName evidence="2">Uncharacterized protein</fullName>
    </submittedName>
</protein>
<accession>A0A9P6FM24</accession>
<reference evidence="2" key="1">
    <citation type="journal article" date="2020" name="Fungal Divers.">
        <title>Resolving the Mortierellaceae phylogeny through synthesis of multi-gene phylogenetics and phylogenomics.</title>
        <authorList>
            <person name="Vandepol N."/>
            <person name="Liber J."/>
            <person name="Desiro A."/>
            <person name="Na H."/>
            <person name="Kennedy M."/>
            <person name="Barry K."/>
            <person name="Grigoriev I.V."/>
            <person name="Miller A.N."/>
            <person name="O'Donnell K."/>
            <person name="Stajich J.E."/>
            <person name="Bonito G."/>
        </authorList>
    </citation>
    <scope>NUCLEOTIDE SEQUENCE</scope>
    <source>
        <strain evidence="2">KOD1015</strain>
    </source>
</reference>
<feature type="region of interest" description="Disordered" evidence="1">
    <location>
        <begin position="83"/>
        <end position="245"/>
    </location>
</feature>